<feature type="region of interest" description="Disordered" evidence="1">
    <location>
        <begin position="331"/>
        <end position="359"/>
    </location>
</feature>
<keyword evidence="3" id="KW-1185">Reference proteome</keyword>
<evidence type="ECO:0000313" key="2">
    <source>
        <dbReference type="EMBL" id="KAF9507687.1"/>
    </source>
</evidence>
<sequence>MEFFKNFVNRETNFHFVAASGQPRARFGTKAVPGVKLLLVAAAWILSARSPEGELERKGEKDGAREVRGRLERASTSSAGRLGGPTPGPELGRDLACSRVGGRLRWRVLRWGRRGPRVLALGQRGTACHTILWVSAPPLDPSILHVYQESVPLCQHPRPATPVNGALRLDDGDEGGQERAGATELVEVAQGRGKEWGEGLPLGVTEHEPIHHDEIVLEIVPEILCWDRIYQRQKNWSRVTAGVRFVKAMLAHKLRADLSNSIYIQEMEGLQTGIERQGNKARGLSFKAVAGGTERLSLCWRSSKTILARNTGIRKLEQLEGTSETTIRRIGKEPNNWKDSSRPSKDLNTPPMALDCPTPHAIQKTLLEEKTQRPTAFSPVQ</sequence>
<evidence type="ECO:0000313" key="3">
    <source>
        <dbReference type="Proteomes" id="UP000886523"/>
    </source>
</evidence>
<feature type="region of interest" description="Disordered" evidence="1">
    <location>
        <begin position="55"/>
        <end position="94"/>
    </location>
</feature>
<accession>A0A9P6AKU6</accession>
<dbReference type="EMBL" id="MU129075">
    <property type="protein sequence ID" value="KAF9507687.1"/>
    <property type="molecule type" value="Genomic_DNA"/>
</dbReference>
<dbReference type="Proteomes" id="UP000886523">
    <property type="component" value="Unassembled WGS sequence"/>
</dbReference>
<evidence type="ECO:0000256" key="1">
    <source>
        <dbReference type="SAM" id="MobiDB-lite"/>
    </source>
</evidence>
<comment type="caution">
    <text evidence="2">The sequence shown here is derived from an EMBL/GenBank/DDBJ whole genome shotgun (WGS) entry which is preliminary data.</text>
</comment>
<name>A0A9P6AKU6_9AGAM</name>
<organism evidence="2 3">
    <name type="scientific">Hydnum rufescens UP504</name>
    <dbReference type="NCBI Taxonomy" id="1448309"/>
    <lineage>
        <taxon>Eukaryota</taxon>
        <taxon>Fungi</taxon>
        <taxon>Dikarya</taxon>
        <taxon>Basidiomycota</taxon>
        <taxon>Agaricomycotina</taxon>
        <taxon>Agaricomycetes</taxon>
        <taxon>Cantharellales</taxon>
        <taxon>Hydnaceae</taxon>
        <taxon>Hydnum</taxon>
    </lineage>
</organism>
<feature type="compositionally biased region" description="Basic and acidic residues" evidence="1">
    <location>
        <begin position="55"/>
        <end position="73"/>
    </location>
</feature>
<protein>
    <submittedName>
        <fullName evidence="2">Uncharacterized protein</fullName>
    </submittedName>
</protein>
<gene>
    <name evidence="2" type="ORF">BS47DRAFT_1366512</name>
</gene>
<proteinExistence type="predicted"/>
<reference evidence="2" key="1">
    <citation type="journal article" date="2020" name="Nat. Commun.">
        <title>Large-scale genome sequencing of mycorrhizal fungi provides insights into the early evolution of symbiotic traits.</title>
        <authorList>
            <person name="Miyauchi S."/>
            <person name="Kiss E."/>
            <person name="Kuo A."/>
            <person name="Drula E."/>
            <person name="Kohler A."/>
            <person name="Sanchez-Garcia M."/>
            <person name="Morin E."/>
            <person name="Andreopoulos B."/>
            <person name="Barry K.W."/>
            <person name="Bonito G."/>
            <person name="Buee M."/>
            <person name="Carver A."/>
            <person name="Chen C."/>
            <person name="Cichocki N."/>
            <person name="Clum A."/>
            <person name="Culley D."/>
            <person name="Crous P.W."/>
            <person name="Fauchery L."/>
            <person name="Girlanda M."/>
            <person name="Hayes R.D."/>
            <person name="Keri Z."/>
            <person name="LaButti K."/>
            <person name="Lipzen A."/>
            <person name="Lombard V."/>
            <person name="Magnuson J."/>
            <person name="Maillard F."/>
            <person name="Murat C."/>
            <person name="Nolan M."/>
            <person name="Ohm R.A."/>
            <person name="Pangilinan J."/>
            <person name="Pereira M.F."/>
            <person name="Perotto S."/>
            <person name="Peter M."/>
            <person name="Pfister S."/>
            <person name="Riley R."/>
            <person name="Sitrit Y."/>
            <person name="Stielow J.B."/>
            <person name="Szollosi G."/>
            <person name="Zifcakova L."/>
            <person name="Stursova M."/>
            <person name="Spatafora J.W."/>
            <person name="Tedersoo L."/>
            <person name="Vaario L.M."/>
            <person name="Yamada A."/>
            <person name="Yan M."/>
            <person name="Wang P."/>
            <person name="Xu J."/>
            <person name="Bruns T."/>
            <person name="Baldrian P."/>
            <person name="Vilgalys R."/>
            <person name="Dunand C."/>
            <person name="Henrissat B."/>
            <person name="Grigoriev I.V."/>
            <person name="Hibbett D."/>
            <person name="Nagy L.G."/>
            <person name="Martin F.M."/>
        </authorList>
    </citation>
    <scope>NUCLEOTIDE SEQUENCE</scope>
    <source>
        <strain evidence="2">UP504</strain>
    </source>
</reference>
<dbReference type="AlphaFoldDB" id="A0A9P6AKU6"/>
<feature type="compositionally biased region" description="Basic and acidic residues" evidence="1">
    <location>
        <begin position="331"/>
        <end position="345"/>
    </location>
</feature>